<feature type="transmembrane region" description="Helical" evidence="2">
    <location>
        <begin position="547"/>
        <end position="571"/>
    </location>
</feature>
<accession>A0AAD6J165</accession>
<evidence type="ECO:0000256" key="1">
    <source>
        <dbReference type="SAM" id="MobiDB-lite"/>
    </source>
</evidence>
<keyword evidence="2" id="KW-1133">Transmembrane helix</keyword>
<proteinExistence type="predicted"/>
<feature type="transmembrane region" description="Helical" evidence="2">
    <location>
        <begin position="751"/>
        <end position="775"/>
    </location>
</feature>
<keyword evidence="4" id="KW-1185">Reference proteome</keyword>
<gene>
    <name evidence="3" type="ORF">Dda_2824</name>
</gene>
<feature type="compositionally biased region" description="Pro residues" evidence="1">
    <location>
        <begin position="22"/>
        <end position="32"/>
    </location>
</feature>
<dbReference type="Proteomes" id="UP001221413">
    <property type="component" value="Unassembled WGS sequence"/>
</dbReference>
<feature type="transmembrane region" description="Helical" evidence="2">
    <location>
        <begin position="717"/>
        <end position="739"/>
    </location>
</feature>
<evidence type="ECO:0000313" key="4">
    <source>
        <dbReference type="Proteomes" id="UP001221413"/>
    </source>
</evidence>
<feature type="region of interest" description="Disordered" evidence="1">
    <location>
        <begin position="1"/>
        <end position="56"/>
    </location>
</feature>
<feature type="compositionally biased region" description="Low complexity" evidence="1">
    <location>
        <begin position="33"/>
        <end position="42"/>
    </location>
</feature>
<feature type="compositionally biased region" description="Polar residues" evidence="1">
    <location>
        <begin position="1"/>
        <end position="11"/>
    </location>
</feature>
<keyword evidence="2" id="KW-0812">Transmembrane</keyword>
<feature type="compositionally biased region" description="Basic and acidic residues" evidence="1">
    <location>
        <begin position="43"/>
        <end position="52"/>
    </location>
</feature>
<evidence type="ECO:0000313" key="3">
    <source>
        <dbReference type="EMBL" id="KAJ6262022.1"/>
    </source>
</evidence>
<sequence length="839" mass="93207">MAESSETTETKWISPLAAHGWPPGPATPPPADPGTGDTADSGTGDKAEDKAKKPAWPHLKNLRKEMSKYNPYFSNSNFYGQLTESFGEDHDRKVDIVMVRIKEASAEQQQPCQIEDRQRWSKESDCQDFITTLRSHRPEQSTITYLLVQDITLAMLNFLYAELRIPPAFVASHLFGTLNAQKEGIFDFMTFNDSLRWSFHQSESGAQDIQPEISQHNFSTFCSKRDLQQDDSAGFHFDWKQLAMQSEYNASHEILALKAACDLNLAHSWVAMSNKNHFEIIGKSNILESSVFAGDVTEITLSNRIHRPHQTLFTTRGLSVESADERASWTSTECYGHKIALEAAVDDIDRTMSNTGELQQKINHWASSLSGYRASLSEVSHSIQNTQDYIDSLQASIRKSGVTTYQNAAHEEVAAAMSVLKKVLRFRTQVAERSNHTFQALMSSMSILESQKAITEASSVGKLTELAFIFIPVSFAATRLRTRIKESLKNKIYSDGIVPQHEGIPASAYIKICLPKLVGKDPVWSYTVILSFLALGIPLILTAAKTIAFKVVACILTFVSGVMFGRAAALWRIKSYTHVKVPMFPMAAVFLTGLFAFFWAVLEAELEAAPRIAIACGCAVVLLMLTGIFLRPRFANIAGVFLIAPLPLMLVIPAVLLFKPWSGQPMQLLRWRRGAIVVASCLGFTLAVGLCLLLRFYQLRRKSFFYDIESWLKKPPLPRYVIIVYAATAVGCLLPGLQLARIWGDTQLPRWGQLILTAVVVGLSVSLWLLHAFVLPTLAGTTFLLTVWVGEAEAFDRLSVKAKIAISLPWFFAFGGGGGVRPPVKRLPAPLEFLANIFT</sequence>
<feature type="transmembrane region" description="Helical" evidence="2">
    <location>
        <begin position="608"/>
        <end position="630"/>
    </location>
</feature>
<organism evidence="3 4">
    <name type="scientific">Drechslerella dactyloides</name>
    <name type="common">Nematode-trapping fungus</name>
    <name type="synonym">Arthrobotrys dactyloides</name>
    <dbReference type="NCBI Taxonomy" id="74499"/>
    <lineage>
        <taxon>Eukaryota</taxon>
        <taxon>Fungi</taxon>
        <taxon>Dikarya</taxon>
        <taxon>Ascomycota</taxon>
        <taxon>Pezizomycotina</taxon>
        <taxon>Orbiliomycetes</taxon>
        <taxon>Orbiliales</taxon>
        <taxon>Orbiliaceae</taxon>
        <taxon>Drechslerella</taxon>
    </lineage>
</organism>
<name>A0AAD6J165_DREDA</name>
<dbReference type="EMBL" id="JAQGDS010000003">
    <property type="protein sequence ID" value="KAJ6262022.1"/>
    <property type="molecule type" value="Genomic_DNA"/>
</dbReference>
<feature type="transmembrane region" description="Helical" evidence="2">
    <location>
        <begin position="523"/>
        <end position="541"/>
    </location>
</feature>
<dbReference type="AlphaFoldDB" id="A0AAD6J165"/>
<protein>
    <submittedName>
        <fullName evidence="3">Uncharacterized protein</fullName>
    </submittedName>
</protein>
<feature type="transmembrane region" description="Helical" evidence="2">
    <location>
        <begin position="583"/>
        <end position="602"/>
    </location>
</feature>
<comment type="caution">
    <text evidence="3">The sequence shown here is derived from an EMBL/GenBank/DDBJ whole genome shotgun (WGS) entry which is preliminary data.</text>
</comment>
<feature type="transmembrane region" description="Helical" evidence="2">
    <location>
        <begin position="676"/>
        <end position="697"/>
    </location>
</feature>
<reference evidence="3" key="1">
    <citation type="submission" date="2023-01" db="EMBL/GenBank/DDBJ databases">
        <title>The chitinases involved in constricting ring structure development in the nematode-trapping fungus Drechslerella dactyloides.</title>
        <authorList>
            <person name="Wang R."/>
            <person name="Zhang L."/>
            <person name="Tang P."/>
            <person name="Li S."/>
            <person name="Liang L."/>
        </authorList>
    </citation>
    <scope>NUCLEOTIDE SEQUENCE</scope>
    <source>
        <strain evidence="3">YMF1.00031</strain>
    </source>
</reference>
<feature type="transmembrane region" description="Helical" evidence="2">
    <location>
        <begin position="637"/>
        <end position="656"/>
    </location>
</feature>
<evidence type="ECO:0000256" key="2">
    <source>
        <dbReference type="SAM" id="Phobius"/>
    </source>
</evidence>
<keyword evidence="2" id="KW-0472">Membrane</keyword>